<feature type="compositionally biased region" description="Polar residues" evidence="5">
    <location>
        <begin position="277"/>
        <end position="286"/>
    </location>
</feature>
<keyword evidence="7" id="KW-1185">Reference proteome</keyword>
<evidence type="ECO:0000313" key="6">
    <source>
        <dbReference type="EMBL" id="KAK8734694.1"/>
    </source>
</evidence>
<protein>
    <recommendedName>
        <fullName evidence="8">ENTH domain-containing protein</fullName>
    </recommendedName>
</protein>
<dbReference type="Gene3D" id="1.25.40.90">
    <property type="match status" value="1"/>
</dbReference>
<dbReference type="CDD" id="cd03572">
    <property type="entry name" value="ENTH_like_Tepsin"/>
    <property type="match status" value="1"/>
</dbReference>
<accession>A0AAW0X341</accession>
<comment type="subcellular location">
    <subcellularLocation>
        <location evidence="1">Cytoplasmic vesicle</location>
    </subcellularLocation>
    <subcellularLocation>
        <location evidence="2">Golgi apparatus</location>
    </subcellularLocation>
</comment>
<organism evidence="6 7">
    <name type="scientific">Cherax quadricarinatus</name>
    <name type="common">Australian red claw crayfish</name>
    <dbReference type="NCBI Taxonomy" id="27406"/>
    <lineage>
        <taxon>Eukaryota</taxon>
        <taxon>Metazoa</taxon>
        <taxon>Ecdysozoa</taxon>
        <taxon>Arthropoda</taxon>
        <taxon>Crustacea</taxon>
        <taxon>Multicrustacea</taxon>
        <taxon>Malacostraca</taxon>
        <taxon>Eumalacostraca</taxon>
        <taxon>Eucarida</taxon>
        <taxon>Decapoda</taxon>
        <taxon>Pleocyemata</taxon>
        <taxon>Astacidea</taxon>
        <taxon>Parastacoidea</taxon>
        <taxon>Parastacidae</taxon>
        <taxon>Cherax</taxon>
    </lineage>
</organism>
<name>A0AAW0X341_CHEQU</name>
<evidence type="ECO:0000256" key="1">
    <source>
        <dbReference type="ARBA" id="ARBA00004541"/>
    </source>
</evidence>
<feature type="region of interest" description="Disordered" evidence="5">
    <location>
        <begin position="252"/>
        <end position="287"/>
    </location>
</feature>
<evidence type="ECO:0000256" key="4">
    <source>
        <dbReference type="ARBA" id="ARBA00023329"/>
    </source>
</evidence>
<dbReference type="InterPro" id="IPR008942">
    <property type="entry name" value="ENTH_VHS"/>
</dbReference>
<dbReference type="InterPro" id="IPR035802">
    <property type="entry name" value="ENTH/VHS_tepsin"/>
</dbReference>
<dbReference type="PANTHER" id="PTHR21514">
    <property type="entry name" value="AP-4 COMPLEX ACCESSORY SUBUNIT TEPSIN"/>
    <property type="match status" value="1"/>
</dbReference>
<evidence type="ECO:0000313" key="7">
    <source>
        <dbReference type="Proteomes" id="UP001445076"/>
    </source>
</evidence>
<dbReference type="Proteomes" id="UP001445076">
    <property type="component" value="Unassembled WGS sequence"/>
</dbReference>
<evidence type="ECO:0000256" key="3">
    <source>
        <dbReference type="ARBA" id="ARBA00023034"/>
    </source>
</evidence>
<dbReference type="PANTHER" id="PTHR21514:SF0">
    <property type="entry name" value="AP-4 COMPLEX ACCESSORY SUBUNIT TEPSIN"/>
    <property type="match status" value="1"/>
</dbReference>
<keyword evidence="3" id="KW-0333">Golgi apparatus</keyword>
<dbReference type="SUPFAM" id="SSF48464">
    <property type="entry name" value="ENTH/VHS domain"/>
    <property type="match status" value="1"/>
</dbReference>
<comment type="caution">
    <text evidence="6">The sequence shown here is derived from an EMBL/GenBank/DDBJ whole genome shotgun (WGS) entry which is preliminary data.</text>
</comment>
<evidence type="ECO:0000256" key="2">
    <source>
        <dbReference type="ARBA" id="ARBA00004555"/>
    </source>
</evidence>
<dbReference type="GO" id="GO:0031410">
    <property type="term" value="C:cytoplasmic vesicle"/>
    <property type="evidence" value="ECO:0007669"/>
    <property type="project" value="UniProtKB-SubCell"/>
</dbReference>
<evidence type="ECO:0000256" key="5">
    <source>
        <dbReference type="SAM" id="MobiDB-lite"/>
    </source>
</evidence>
<keyword evidence="4" id="KW-0968">Cytoplasmic vesicle</keyword>
<dbReference type="EMBL" id="JARKIK010000050">
    <property type="protein sequence ID" value="KAK8734694.1"/>
    <property type="molecule type" value="Genomic_DNA"/>
</dbReference>
<proteinExistence type="predicted"/>
<gene>
    <name evidence="6" type="ORF">OTU49_005937</name>
</gene>
<dbReference type="AlphaFoldDB" id="A0AAW0X341"/>
<evidence type="ECO:0008006" key="8">
    <source>
        <dbReference type="Google" id="ProtNLM"/>
    </source>
</evidence>
<dbReference type="InterPro" id="IPR039273">
    <property type="entry name" value="TEPSIN"/>
</dbReference>
<reference evidence="6 7" key="1">
    <citation type="journal article" date="2024" name="BMC Genomics">
        <title>Genome assembly of redclaw crayfish (Cherax quadricarinatus) provides insights into its immune adaptation and hypoxia tolerance.</title>
        <authorList>
            <person name="Liu Z."/>
            <person name="Zheng J."/>
            <person name="Li H."/>
            <person name="Fang K."/>
            <person name="Wang S."/>
            <person name="He J."/>
            <person name="Zhou D."/>
            <person name="Weng S."/>
            <person name="Chi M."/>
            <person name="Gu Z."/>
            <person name="He J."/>
            <person name="Li F."/>
            <person name="Wang M."/>
        </authorList>
    </citation>
    <scope>NUCLEOTIDE SEQUENCE [LARGE SCALE GENOMIC DNA]</scope>
    <source>
        <strain evidence="6">ZL_2023a</strain>
    </source>
</reference>
<dbReference type="GO" id="GO:0032588">
    <property type="term" value="C:trans-Golgi network membrane"/>
    <property type="evidence" value="ECO:0007669"/>
    <property type="project" value="TreeGrafter"/>
</dbReference>
<sequence>MELLREAKSVVDFATYYPLLNKATVDNDAPIPGYLFEEIIKLSHHSSGHRQLLVDFLLTRLQSSSWPGKQKVIRILQHTCSRGHRGVRVYLRGKDGEIRKAAASGGPPDPVLANTPQLFLSSAIQELLALLFDPRTMKDDELWMAGKENSEGSNSSSQESSCTRGYGSYGTKGKYQGFGSSPVSQGENLVTQVRGIVERVMSPSGDAKRFGMDFLQGEKGDYQPLSLPSLGSSLSCPSQLAQQPHIPVLSTSHSTRYKAHRTGRPGGGWESDEETQEASSLNSETDLSLGLADQQQGEEQIPGIVEEEFLSNIFDAKMSWPVDHDRLVELCQKCAALDLAVLLEKINGKIVFLNDSTTQLEGSEVSHSGASQMISNTENKLETGISSKEVLTNNAVLPSDTVSVATTRMLILLLLVEFGIHYDVFSPNLVNSALGKTFQRLTENLSLKQMVRTKAKKLSLISCKFM</sequence>